<dbReference type="AlphaFoldDB" id="A0A934HSE3"/>
<keyword evidence="4" id="KW-0804">Transcription</keyword>
<organism evidence="6 7">
    <name type="scientific">Pontibaca salina</name>
    <dbReference type="NCBI Taxonomy" id="2795731"/>
    <lineage>
        <taxon>Bacteria</taxon>
        <taxon>Pseudomonadati</taxon>
        <taxon>Pseudomonadota</taxon>
        <taxon>Alphaproteobacteria</taxon>
        <taxon>Rhodobacterales</taxon>
        <taxon>Roseobacteraceae</taxon>
        <taxon>Pontibaca</taxon>
    </lineage>
</organism>
<evidence type="ECO:0000256" key="2">
    <source>
        <dbReference type="ARBA" id="ARBA00023015"/>
    </source>
</evidence>
<reference evidence="6" key="1">
    <citation type="submission" date="2020-12" db="EMBL/GenBank/DDBJ databases">
        <title>Pontibaca salina gen. nov., sp. nov., isolated from marine sediment.</title>
        <authorList>
            <person name="Bo J."/>
            <person name="Wang S."/>
            <person name="Song X."/>
            <person name="Du Z."/>
        </authorList>
    </citation>
    <scope>NUCLEOTIDE SEQUENCE</scope>
    <source>
        <strain evidence="6">S1109L</strain>
    </source>
</reference>
<accession>A0A934HSE3</accession>
<dbReference type="Gene3D" id="3.40.190.10">
    <property type="entry name" value="Periplasmic binding protein-like II"/>
    <property type="match status" value="2"/>
</dbReference>
<dbReference type="Gene3D" id="1.10.10.10">
    <property type="entry name" value="Winged helix-like DNA-binding domain superfamily/Winged helix DNA-binding domain"/>
    <property type="match status" value="1"/>
</dbReference>
<dbReference type="InterPro" id="IPR036390">
    <property type="entry name" value="WH_DNA-bd_sf"/>
</dbReference>
<comment type="caution">
    <text evidence="6">The sequence shown here is derived from an EMBL/GenBank/DDBJ whole genome shotgun (WGS) entry which is preliminary data.</text>
</comment>
<evidence type="ECO:0000256" key="4">
    <source>
        <dbReference type="ARBA" id="ARBA00023163"/>
    </source>
</evidence>
<dbReference type="InterPro" id="IPR036388">
    <property type="entry name" value="WH-like_DNA-bd_sf"/>
</dbReference>
<proteinExistence type="inferred from homology"/>
<dbReference type="EMBL" id="JAEIJD010000004">
    <property type="protein sequence ID" value="MBI6629685.1"/>
    <property type="molecule type" value="Genomic_DNA"/>
</dbReference>
<dbReference type="Pfam" id="PF00126">
    <property type="entry name" value="HTH_1"/>
    <property type="match status" value="1"/>
</dbReference>
<gene>
    <name evidence="6" type="ORF">JAO82_07275</name>
</gene>
<comment type="similarity">
    <text evidence="1">Belongs to the LysR transcriptional regulatory family.</text>
</comment>
<dbReference type="InterPro" id="IPR000847">
    <property type="entry name" value="LysR_HTH_N"/>
</dbReference>
<dbReference type="SUPFAM" id="SSF53850">
    <property type="entry name" value="Periplasmic binding protein-like II"/>
    <property type="match status" value="1"/>
</dbReference>
<dbReference type="Proteomes" id="UP000613255">
    <property type="component" value="Unassembled WGS sequence"/>
</dbReference>
<evidence type="ECO:0000256" key="1">
    <source>
        <dbReference type="ARBA" id="ARBA00009437"/>
    </source>
</evidence>
<evidence type="ECO:0000259" key="5">
    <source>
        <dbReference type="PROSITE" id="PS50931"/>
    </source>
</evidence>
<dbReference type="InterPro" id="IPR005119">
    <property type="entry name" value="LysR_subst-bd"/>
</dbReference>
<dbReference type="PROSITE" id="PS50931">
    <property type="entry name" value="HTH_LYSR"/>
    <property type="match status" value="1"/>
</dbReference>
<dbReference type="InterPro" id="IPR058163">
    <property type="entry name" value="LysR-type_TF_proteobact-type"/>
</dbReference>
<dbReference type="PANTHER" id="PTHR30537:SF74">
    <property type="entry name" value="HTH-TYPE TRANSCRIPTIONAL REGULATOR TRPI"/>
    <property type="match status" value="1"/>
</dbReference>
<keyword evidence="3" id="KW-0238">DNA-binding</keyword>
<evidence type="ECO:0000256" key="3">
    <source>
        <dbReference type="ARBA" id="ARBA00023125"/>
    </source>
</evidence>
<protein>
    <submittedName>
        <fullName evidence="6">LysR family transcriptional regulator</fullName>
    </submittedName>
</protein>
<keyword evidence="2" id="KW-0805">Transcription regulation</keyword>
<dbReference type="GO" id="GO:0043565">
    <property type="term" value="F:sequence-specific DNA binding"/>
    <property type="evidence" value="ECO:0007669"/>
    <property type="project" value="TreeGrafter"/>
</dbReference>
<keyword evidence="7" id="KW-1185">Reference proteome</keyword>
<sequence>MRKGNPSLPPLDYLLAFEAAAEDQSFVGASRKLNISETAISRKVRLLEHHYNVPLFIRGHRSIHLTPQGQRFLGEIKPALQGLRDASRRIVAEDQVRTVTLAATNSVAALWLMPRLQAFTRANKHIKIMLVASDNDAECLADSVDLAILRGSSDWPGHESRLLFGETIFPVCTPEYMAAHPGVQNLADLPKQDLIEVASTRSEWMNWNTWLSRIGASSANIDQGALFNTYPLAVQAAVDGLGVALGWGHLVDRHLEDGRLVRPLEERQVRTEQGYYLLRPRKADHFDECRVVENWLLEVSAAASRPGP</sequence>
<dbReference type="GO" id="GO:0003700">
    <property type="term" value="F:DNA-binding transcription factor activity"/>
    <property type="evidence" value="ECO:0007669"/>
    <property type="project" value="InterPro"/>
</dbReference>
<name>A0A934HSE3_9RHOB</name>
<evidence type="ECO:0000313" key="6">
    <source>
        <dbReference type="EMBL" id="MBI6629685.1"/>
    </source>
</evidence>
<dbReference type="CDD" id="cd08432">
    <property type="entry name" value="PBP2_GcdR_TrpI_HvrB_AmpR_like"/>
    <property type="match status" value="1"/>
</dbReference>
<dbReference type="GO" id="GO:0006351">
    <property type="term" value="P:DNA-templated transcription"/>
    <property type="evidence" value="ECO:0007669"/>
    <property type="project" value="TreeGrafter"/>
</dbReference>
<evidence type="ECO:0000313" key="7">
    <source>
        <dbReference type="Proteomes" id="UP000613255"/>
    </source>
</evidence>
<dbReference type="PRINTS" id="PR00039">
    <property type="entry name" value="HTHLYSR"/>
</dbReference>
<dbReference type="PANTHER" id="PTHR30537">
    <property type="entry name" value="HTH-TYPE TRANSCRIPTIONAL REGULATOR"/>
    <property type="match status" value="1"/>
</dbReference>
<dbReference type="SUPFAM" id="SSF46785">
    <property type="entry name" value="Winged helix' DNA-binding domain"/>
    <property type="match status" value="1"/>
</dbReference>
<dbReference type="Pfam" id="PF03466">
    <property type="entry name" value="LysR_substrate"/>
    <property type="match status" value="1"/>
</dbReference>
<dbReference type="RefSeq" id="WP_198685708.1">
    <property type="nucleotide sequence ID" value="NZ_JAEIJD010000004.1"/>
</dbReference>
<feature type="domain" description="HTH lysR-type" evidence="5">
    <location>
        <begin position="9"/>
        <end position="66"/>
    </location>
</feature>